<proteinExistence type="predicted"/>
<sequence length="149" mass="16696">MPITNNINITDAATLTEAELFQRYLDTPVRVGATNSMLVEDPGTMHRTTAREKFAYDTSFPLLEPMMEELPESLLSFIEENPDPIFLMDTYLVALESLVSALKTVKHDFTRVAELTITPKADGAGETAYRGWDHDQRFVLPVDDSEKAA</sequence>
<evidence type="ECO:0000313" key="1">
    <source>
        <dbReference type="EMBL" id="TGN68284.1"/>
    </source>
</evidence>
<name>A0A4Z1CSQ2_9RHOB</name>
<accession>A0A4Z1CSQ2</accession>
<reference evidence="1 2" key="1">
    <citation type="submission" date="2019-03" db="EMBL/GenBank/DDBJ databases">
        <authorList>
            <person name="Li J."/>
        </authorList>
    </citation>
    <scope>NUCLEOTIDE SEQUENCE [LARGE SCALE GENOMIC DNA]</scope>
    <source>
        <strain evidence="1 2">3058</strain>
    </source>
</reference>
<comment type="caution">
    <text evidence="1">The sequence shown here is derived from an EMBL/GenBank/DDBJ whole genome shotgun (WGS) entry which is preliminary data.</text>
</comment>
<dbReference type="AlphaFoldDB" id="A0A4Z1CSQ2"/>
<dbReference type="OrthoDB" id="9924918at2"/>
<organism evidence="1 2">
    <name type="scientific">Paracoccus liaowanqingii</name>
    <dbReference type="NCBI Taxonomy" id="2560053"/>
    <lineage>
        <taxon>Bacteria</taxon>
        <taxon>Pseudomonadati</taxon>
        <taxon>Pseudomonadota</taxon>
        <taxon>Alphaproteobacteria</taxon>
        <taxon>Rhodobacterales</taxon>
        <taxon>Paracoccaceae</taxon>
        <taxon>Paracoccus</taxon>
    </lineage>
</organism>
<dbReference type="EMBL" id="SRPG01000009">
    <property type="protein sequence ID" value="TGN68284.1"/>
    <property type="molecule type" value="Genomic_DNA"/>
</dbReference>
<dbReference type="RefSeq" id="WP_135816160.1">
    <property type="nucleotide sequence ID" value="NZ_SRPG01000009.1"/>
</dbReference>
<protein>
    <submittedName>
        <fullName evidence="1">Uncharacterized protein</fullName>
    </submittedName>
</protein>
<evidence type="ECO:0000313" key="2">
    <source>
        <dbReference type="Proteomes" id="UP000297972"/>
    </source>
</evidence>
<keyword evidence="2" id="KW-1185">Reference proteome</keyword>
<gene>
    <name evidence="1" type="ORF">E4L95_02000</name>
</gene>
<dbReference type="Proteomes" id="UP000297972">
    <property type="component" value="Unassembled WGS sequence"/>
</dbReference>